<evidence type="ECO:0000313" key="1">
    <source>
        <dbReference type="EMBL" id="ROW18184.1"/>
    </source>
</evidence>
<dbReference type="InParanoid" id="A0A423XNK0"/>
<protein>
    <submittedName>
        <fullName evidence="1">Uncharacterized protein</fullName>
    </submittedName>
</protein>
<comment type="caution">
    <text evidence="1">The sequence shown here is derived from an EMBL/GenBank/DDBJ whole genome shotgun (WGS) entry which is preliminary data.</text>
</comment>
<dbReference type="Proteomes" id="UP000285146">
    <property type="component" value="Unassembled WGS sequence"/>
</dbReference>
<dbReference type="EMBL" id="LKEB01000001">
    <property type="protein sequence ID" value="ROW18184.1"/>
    <property type="molecule type" value="Genomic_DNA"/>
</dbReference>
<accession>A0A423XNK0</accession>
<evidence type="ECO:0000313" key="2">
    <source>
        <dbReference type="Proteomes" id="UP000285146"/>
    </source>
</evidence>
<sequence length="108" mass="11647">MICVTHPYSVCISPASLSTRTSINRSFGGSKLPVKSISVHWPLQINDVRATPDELFKLIGSRLMICEQAALVASHGEMVDQEGARCRLVGIGIERALEGLEEVGNIAV</sequence>
<reference evidence="1 2" key="1">
    <citation type="submission" date="2015-09" db="EMBL/GenBank/DDBJ databases">
        <title>Host preference determinants of Valsa canker pathogens revealed by comparative genomics.</title>
        <authorList>
            <person name="Yin Z."/>
            <person name="Huang L."/>
        </authorList>
    </citation>
    <scope>NUCLEOTIDE SEQUENCE [LARGE SCALE GENOMIC DNA]</scope>
    <source>
        <strain evidence="1 2">SXYLt</strain>
    </source>
</reference>
<gene>
    <name evidence="1" type="ORF">VPNG_00242</name>
</gene>
<dbReference type="AlphaFoldDB" id="A0A423XNK0"/>
<keyword evidence="2" id="KW-1185">Reference proteome</keyword>
<organism evidence="1 2">
    <name type="scientific">Cytospora leucostoma</name>
    <dbReference type="NCBI Taxonomy" id="1230097"/>
    <lineage>
        <taxon>Eukaryota</taxon>
        <taxon>Fungi</taxon>
        <taxon>Dikarya</taxon>
        <taxon>Ascomycota</taxon>
        <taxon>Pezizomycotina</taxon>
        <taxon>Sordariomycetes</taxon>
        <taxon>Sordariomycetidae</taxon>
        <taxon>Diaporthales</taxon>
        <taxon>Cytosporaceae</taxon>
        <taxon>Cytospora</taxon>
    </lineage>
</organism>
<proteinExistence type="predicted"/>
<name>A0A423XNK0_9PEZI</name>